<feature type="non-terminal residue" evidence="3">
    <location>
        <position position="236"/>
    </location>
</feature>
<dbReference type="Gene3D" id="3.40.50.720">
    <property type="entry name" value="NAD(P)-binding Rossmann-like Domain"/>
    <property type="match status" value="1"/>
</dbReference>
<dbReference type="SUPFAM" id="SSF51735">
    <property type="entry name" value="NAD(P)-binding Rossmann-fold domains"/>
    <property type="match status" value="1"/>
</dbReference>
<dbReference type="Pfam" id="PF06283">
    <property type="entry name" value="ThuA"/>
    <property type="match status" value="1"/>
</dbReference>
<sequence>KLGSEEENNLLSFVKNGGGLVGFHCASDSFIENAGYLSLLGSKFVTHGPGTPNFPVEVSNKSHTLAGRLPKFNITDEFYILELKDKLLDIFLTSPWQGKPQPMAYTKTFGKGRVFYTAMGHDERAFRNTSFKIMAVRGLLHAAGRWQKEGKPVGVGLLGYGGAFNMGKSHGDTMHSIGGFKVLAACDLEPNRLKQAETEFPGIKTYNQLDRMLRDDRVEVVVVILPHNVHFESTLK</sequence>
<feature type="non-terminal residue" evidence="3">
    <location>
        <position position="1"/>
    </location>
</feature>
<dbReference type="PANTHER" id="PTHR40469">
    <property type="entry name" value="SECRETED GLYCOSYL HYDROLASE"/>
    <property type="match status" value="1"/>
</dbReference>
<dbReference type="InterPro" id="IPR029062">
    <property type="entry name" value="Class_I_gatase-like"/>
</dbReference>
<evidence type="ECO:0000259" key="1">
    <source>
        <dbReference type="Pfam" id="PF01408"/>
    </source>
</evidence>
<dbReference type="GO" id="GO:0000166">
    <property type="term" value="F:nucleotide binding"/>
    <property type="evidence" value="ECO:0007669"/>
    <property type="project" value="InterPro"/>
</dbReference>
<dbReference type="EMBL" id="PCRF01000044">
    <property type="protein sequence ID" value="PIP16645.1"/>
    <property type="molecule type" value="Genomic_DNA"/>
</dbReference>
<comment type="caution">
    <text evidence="3">The sequence shown here is derived from an EMBL/GenBank/DDBJ whole genome shotgun (WGS) entry which is preliminary data.</text>
</comment>
<dbReference type="SUPFAM" id="SSF52317">
    <property type="entry name" value="Class I glutamine amidotransferase-like"/>
    <property type="match status" value="1"/>
</dbReference>
<evidence type="ECO:0000259" key="2">
    <source>
        <dbReference type="Pfam" id="PF06283"/>
    </source>
</evidence>
<dbReference type="Proteomes" id="UP000230392">
    <property type="component" value="Unassembled WGS sequence"/>
</dbReference>
<dbReference type="InterPro" id="IPR000683">
    <property type="entry name" value="Gfo/Idh/MocA-like_OxRdtase_N"/>
</dbReference>
<reference evidence="3 4" key="1">
    <citation type="submission" date="2017-09" db="EMBL/GenBank/DDBJ databases">
        <title>Depth-based differentiation of microbial function through sediment-hosted aquifers and enrichment of novel symbionts in the deep terrestrial subsurface.</title>
        <authorList>
            <person name="Probst A.J."/>
            <person name="Ladd B."/>
            <person name="Jarett J.K."/>
            <person name="Geller-Mcgrath D.E."/>
            <person name="Sieber C.M."/>
            <person name="Emerson J.B."/>
            <person name="Anantharaman K."/>
            <person name="Thomas B.C."/>
            <person name="Malmstrom R."/>
            <person name="Stieglmeier M."/>
            <person name="Klingl A."/>
            <person name="Woyke T."/>
            <person name="Ryan C.M."/>
            <person name="Banfield J.F."/>
        </authorList>
    </citation>
    <scope>NUCLEOTIDE SEQUENCE [LARGE SCALE GENOMIC DNA]</scope>
    <source>
        <strain evidence="3">CG23_combo_of_CG06-09_8_20_14_all_48_7</strain>
    </source>
</reference>
<evidence type="ECO:0000313" key="4">
    <source>
        <dbReference type="Proteomes" id="UP000230392"/>
    </source>
</evidence>
<evidence type="ECO:0008006" key="5">
    <source>
        <dbReference type="Google" id="ProtNLM"/>
    </source>
</evidence>
<feature type="domain" description="ThuA-like" evidence="2">
    <location>
        <begin position="4"/>
        <end position="142"/>
    </location>
</feature>
<evidence type="ECO:0000313" key="3">
    <source>
        <dbReference type="EMBL" id="PIP16645.1"/>
    </source>
</evidence>
<dbReference type="Gene3D" id="3.40.50.880">
    <property type="match status" value="1"/>
</dbReference>
<dbReference type="InterPro" id="IPR029010">
    <property type="entry name" value="ThuA-like"/>
</dbReference>
<proteinExistence type="predicted"/>
<dbReference type="PANTHER" id="PTHR40469:SF2">
    <property type="entry name" value="GALACTOSE-BINDING DOMAIN-LIKE SUPERFAMILY PROTEIN"/>
    <property type="match status" value="1"/>
</dbReference>
<name>A0A2G9YBN9_9BACT</name>
<feature type="domain" description="Gfo/Idh/MocA-like oxidoreductase N-terminal" evidence="1">
    <location>
        <begin position="154"/>
        <end position="235"/>
    </location>
</feature>
<accession>A0A2G9YBN9</accession>
<dbReference type="Pfam" id="PF01408">
    <property type="entry name" value="GFO_IDH_MocA"/>
    <property type="match status" value="1"/>
</dbReference>
<dbReference type="AlphaFoldDB" id="A0A2G9YBN9"/>
<dbReference type="InterPro" id="IPR036291">
    <property type="entry name" value="NAD(P)-bd_dom_sf"/>
</dbReference>
<organism evidence="3 4">
    <name type="scientific">bacterium (Candidatus Ratteibacteria) CG23_combo_of_CG06-09_8_20_14_all_48_7</name>
    <dbReference type="NCBI Taxonomy" id="2014292"/>
    <lineage>
        <taxon>Bacteria</taxon>
        <taxon>Candidatus Ratteibacteria</taxon>
    </lineage>
</organism>
<gene>
    <name evidence="3" type="ORF">COX46_00990</name>
</gene>
<protein>
    <recommendedName>
        <fullName evidence="5">ThuA-like domain-containing protein</fullName>
    </recommendedName>
</protein>